<proteinExistence type="predicted"/>
<sequence length="95" mass="11384">MMAADQNIWSEDRKICRICLCIDPRALDMFKSYYEDRDTLYCDMLAYCSKVMVHMKDGLPPYLCRNCIAHLIDAYEFNLECEETEKNFHWLLTVR</sequence>
<keyword evidence="1" id="KW-0862">Zinc</keyword>
<dbReference type="EMBL" id="JACEFF010000943">
    <property type="protein sequence ID" value="KAH9627667.1"/>
    <property type="molecule type" value="Genomic_DNA"/>
</dbReference>
<comment type="caution">
    <text evidence="3">The sequence shown here is derived from an EMBL/GenBank/DDBJ whole genome shotgun (WGS) entry which is preliminary data.</text>
</comment>
<evidence type="ECO:0000313" key="4">
    <source>
        <dbReference type="Proteomes" id="UP000814243"/>
    </source>
</evidence>
<evidence type="ECO:0000256" key="1">
    <source>
        <dbReference type="PROSITE-ProRule" id="PRU01263"/>
    </source>
</evidence>
<feature type="binding site" evidence="1">
    <location>
        <position position="16"/>
    </location>
    <ligand>
        <name>Zn(2+)</name>
        <dbReference type="ChEBI" id="CHEBI:29105"/>
    </ligand>
</feature>
<feature type="domain" description="ZAD" evidence="2">
    <location>
        <begin position="14"/>
        <end position="91"/>
    </location>
</feature>
<protein>
    <recommendedName>
        <fullName evidence="2">ZAD domain-containing protein</fullName>
    </recommendedName>
</protein>
<keyword evidence="1" id="KW-0479">Metal-binding</keyword>
<reference evidence="3" key="1">
    <citation type="journal article" date="2021" name="G3 (Bethesda)">
        <title>Genome and transcriptome analysis of the beet armyworm Spodoptera exigua reveals targets for pest control. .</title>
        <authorList>
            <person name="Simon S."/>
            <person name="Breeschoten T."/>
            <person name="Jansen H.J."/>
            <person name="Dirks R.P."/>
            <person name="Schranz M.E."/>
            <person name="Ros V.I.D."/>
        </authorList>
    </citation>
    <scope>NUCLEOTIDE SEQUENCE</scope>
    <source>
        <strain evidence="3">TB_SE_WUR_2020</strain>
    </source>
</reference>
<evidence type="ECO:0000259" key="2">
    <source>
        <dbReference type="PROSITE" id="PS51915"/>
    </source>
</evidence>
<gene>
    <name evidence="3" type="ORF">HF086_016400</name>
</gene>
<dbReference type="Proteomes" id="UP000814243">
    <property type="component" value="Unassembled WGS sequence"/>
</dbReference>
<dbReference type="GO" id="GO:0005634">
    <property type="term" value="C:nucleus"/>
    <property type="evidence" value="ECO:0007669"/>
    <property type="project" value="InterPro"/>
</dbReference>
<dbReference type="Gene3D" id="3.40.1800.20">
    <property type="match status" value="1"/>
</dbReference>
<evidence type="ECO:0000313" key="3">
    <source>
        <dbReference type="EMBL" id="KAH9627667.1"/>
    </source>
</evidence>
<dbReference type="InterPro" id="IPR012934">
    <property type="entry name" value="Znf_AD"/>
</dbReference>
<dbReference type="SUPFAM" id="SSF57716">
    <property type="entry name" value="Glucocorticoid receptor-like (DNA-binding domain)"/>
    <property type="match status" value="1"/>
</dbReference>
<feature type="binding site" evidence="1">
    <location>
        <position position="64"/>
    </location>
    <ligand>
        <name>Zn(2+)</name>
        <dbReference type="ChEBI" id="CHEBI:29105"/>
    </ligand>
</feature>
<name>A0A922M0V7_SPOEX</name>
<keyword evidence="1" id="KW-0863">Zinc-finger</keyword>
<feature type="binding site" evidence="1">
    <location>
        <position position="67"/>
    </location>
    <ligand>
        <name>Zn(2+)</name>
        <dbReference type="ChEBI" id="CHEBI:29105"/>
    </ligand>
</feature>
<dbReference type="AlphaFoldDB" id="A0A922M0V7"/>
<feature type="binding site" evidence="1">
    <location>
        <position position="19"/>
    </location>
    <ligand>
        <name>Zn(2+)</name>
        <dbReference type="ChEBI" id="CHEBI:29105"/>
    </ligand>
</feature>
<dbReference type="Pfam" id="PF07776">
    <property type="entry name" value="zf-AD"/>
    <property type="match status" value="1"/>
</dbReference>
<accession>A0A922M0V7</accession>
<dbReference type="GO" id="GO:0008270">
    <property type="term" value="F:zinc ion binding"/>
    <property type="evidence" value="ECO:0007669"/>
    <property type="project" value="UniProtKB-UniRule"/>
</dbReference>
<dbReference type="PROSITE" id="PS51915">
    <property type="entry name" value="ZAD"/>
    <property type="match status" value="1"/>
</dbReference>
<organism evidence="3 4">
    <name type="scientific">Spodoptera exigua</name>
    <name type="common">Beet armyworm</name>
    <name type="synonym">Noctua fulgens</name>
    <dbReference type="NCBI Taxonomy" id="7107"/>
    <lineage>
        <taxon>Eukaryota</taxon>
        <taxon>Metazoa</taxon>
        <taxon>Ecdysozoa</taxon>
        <taxon>Arthropoda</taxon>
        <taxon>Hexapoda</taxon>
        <taxon>Insecta</taxon>
        <taxon>Pterygota</taxon>
        <taxon>Neoptera</taxon>
        <taxon>Endopterygota</taxon>
        <taxon>Lepidoptera</taxon>
        <taxon>Glossata</taxon>
        <taxon>Ditrysia</taxon>
        <taxon>Noctuoidea</taxon>
        <taxon>Noctuidae</taxon>
        <taxon>Amphipyrinae</taxon>
        <taxon>Spodoptera</taxon>
    </lineage>
</organism>